<dbReference type="Pfam" id="PF01526">
    <property type="entry name" value="DDE_Tnp_Tn3"/>
    <property type="match status" value="1"/>
</dbReference>
<dbReference type="Proteomes" id="UP001519309">
    <property type="component" value="Unassembled WGS sequence"/>
</dbReference>
<evidence type="ECO:0000313" key="4">
    <source>
        <dbReference type="Proteomes" id="UP001519309"/>
    </source>
</evidence>
<reference evidence="3 4" key="1">
    <citation type="submission" date="2021-03" db="EMBL/GenBank/DDBJ databases">
        <title>Genomic Encyclopedia of Type Strains, Phase IV (KMG-IV): sequencing the most valuable type-strain genomes for metagenomic binning, comparative biology and taxonomic classification.</title>
        <authorList>
            <person name="Goeker M."/>
        </authorList>
    </citation>
    <scope>NUCLEOTIDE SEQUENCE [LARGE SCALE GENOMIC DNA]</scope>
    <source>
        <strain evidence="3 4">DSM 40499</strain>
    </source>
</reference>
<proteinExistence type="predicted"/>
<gene>
    <name evidence="3" type="ORF">J2Z21_008772</name>
</gene>
<protein>
    <recommendedName>
        <fullName evidence="2">Tn3 transposase DDE domain-containing protein</fullName>
    </recommendedName>
</protein>
<feature type="region of interest" description="Disordered" evidence="1">
    <location>
        <begin position="71"/>
        <end position="167"/>
    </location>
</feature>
<feature type="domain" description="Tn3 transposase DDE" evidence="2">
    <location>
        <begin position="1"/>
        <end position="69"/>
    </location>
</feature>
<evidence type="ECO:0000256" key="1">
    <source>
        <dbReference type="SAM" id="MobiDB-lite"/>
    </source>
</evidence>
<dbReference type="RefSeq" id="WP_159400065.1">
    <property type="nucleotide sequence ID" value="NZ_CP016279.1"/>
</dbReference>
<evidence type="ECO:0000313" key="3">
    <source>
        <dbReference type="EMBL" id="MBP2055756.1"/>
    </source>
</evidence>
<evidence type="ECO:0000259" key="2">
    <source>
        <dbReference type="Pfam" id="PF01526"/>
    </source>
</evidence>
<comment type="caution">
    <text evidence="3">The sequence shown here is derived from an EMBL/GenBank/DDBJ whole genome shotgun (WGS) entry which is preliminary data.</text>
</comment>
<sequence length="167" mass="17891">MGRAVRTIVLLRYLSAPVLRERISRATNKAEAYNGFTKWLHFGSHGYLRSRDPELQEKAIKFLALVASSATTTPPLSTSHPEPTTQPSPLTSPDIPSLGPPAAGAAGAGEDRGGVCPSSAQNHRPASQGHGRAQHPCTPRMLGGSPHRPITHEHQVRQHLPKPGESL</sequence>
<organism evidence="3 4">
    <name type="scientific">Streptomyces griseochromogenes</name>
    <dbReference type="NCBI Taxonomy" id="68214"/>
    <lineage>
        <taxon>Bacteria</taxon>
        <taxon>Bacillati</taxon>
        <taxon>Actinomycetota</taxon>
        <taxon>Actinomycetes</taxon>
        <taxon>Kitasatosporales</taxon>
        <taxon>Streptomycetaceae</taxon>
        <taxon>Streptomyces</taxon>
    </lineage>
</organism>
<dbReference type="EMBL" id="JAGGLP010000033">
    <property type="protein sequence ID" value="MBP2055756.1"/>
    <property type="molecule type" value="Genomic_DNA"/>
</dbReference>
<keyword evidence="4" id="KW-1185">Reference proteome</keyword>
<accession>A0ABS4M8T2</accession>
<dbReference type="InterPro" id="IPR002513">
    <property type="entry name" value="Tn3_Tnp_DDE_dom"/>
</dbReference>
<name>A0ABS4M8T2_9ACTN</name>
<feature type="compositionally biased region" description="Low complexity" evidence="1">
    <location>
        <begin position="71"/>
        <end position="85"/>
    </location>
</feature>